<dbReference type="InterPro" id="IPR002110">
    <property type="entry name" value="Ankyrin_rpt"/>
</dbReference>
<protein>
    <submittedName>
        <fullName evidence="4">Ankyrin containing protein</fullName>
    </submittedName>
</protein>
<feature type="compositionally biased region" description="Basic and acidic residues" evidence="2">
    <location>
        <begin position="68"/>
        <end position="82"/>
    </location>
</feature>
<feature type="compositionally biased region" description="Polar residues" evidence="2">
    <location>
        <begin position="51"/>
        <end position="63"/>
    </location>
</feature>
<dbReference type="Gene3D" id="3.40.50.300">
    <property type="entry name" value="P-loop containing nucleotide triphosphate hydrolases"/>
    <property type="match status" value="1"/>
</dbReference>
<evidence type="ECO:0000313" key="5">
    <source>
        <dbReference type="Proteomes" id="UP000001861"/>
    </source>
</evidence>
<dbReference type="RefSeq" id="XP_001834744.2">
    <property type="nucleotide sequence ID" value="XM_001834692.2"/>
</dbReference>
<dbReference type="PANTHER" id="PTHR10039">
    <property type="entry name" value="AMELOGENIN"/>
    <property type="match status" value="1"/>
</dbReference>
<dbReference type="GeneID" id="6011259"/>
<reference evidence="4 5" key="1">
    <citation type="journal article" date="2010" name="Proc. Natl. Acad. Sci. U.S.A.">
        <title>Insights into evolution of multicellular fungi from the assembled chromosomes of the mushroom Coprinopsis cinerea (Coprinus cinereus).</title>
        <authorList>
            <person name="Stajich J.E."/>
            <person name="Wilke S.K."/>
            <person name="Ahren D."/>
            <person name="Au C.H."/>
            <person name="Birren B.W."/>
            <person name="Borodovsky M."/>
            <person name="Burns C."/>
            <person name="Canback B."/>
            <person name="Casselton L.A."/>
            <person name="Cheng C.K."/>
            <person name="Deng J."/>
            <person name="Dietrich F.S."/>
            <person name="Fargo D.C."/>
            <person name="Farman M.L."/>
            <person name="Gathman A.C."/>
            <person name="Goldberg J."/>
            <person name="Guigo R."/>
            <person name="Hoegger P.J."/>
            <person name="Hooker J.B."/>
            <person name="Huggins A."/>
            <person name="James T.Y."/>
            <person name="Kamada T."/>
            <person name="Kilaru S."/>
            <person name="Kodira C."/>
            <person name="Kues U."/>
            <person name="Kupfer D."/>
            <person name="Kwan H.S."/>
            <person name="Lomsadze A."/>
            <person name="Li W."/>
            <person name="Lilly W.W."/>
            <person name="Ma L.J."/>
            <person name="Mackey A.J."/>
            <person name="Manning G."/>
            <person name="Martin F."/>
            <person name="Muraguchi H."/>
            <person name="Natvig D.O."/>
            <person name="Palmerini H."/>
            <person name="Ramesh M.A."/>
            <person name="Rehmeyer C.J."/>
            <person name="Roe B.A."/>
            <person name="Shenoy N."/>
            <person name="Stanke M."/>
            <person name="Ter-Hovhannisyan V."/>
            <person name="Tunlid A."/>
            <person name="Velagapudi R."/>
            <person name="Vision T.J."/>
            <person name="Zeng Q."/>
            <person name="Zolan M.E."/>
            <person name="Pukkila P.J."/>
        </authorList>
    </citation>
    <scope>NUCLEOTIDE SEQUENCE [LARGE SCALE GENOMIC DNA]</scope>
    <source>
        <strain evidence="5">Okayama-7 / 130 / ATCC MYA-4618 / FGSC 9003</strain>
    </source>
</reference>
<dbReference type="SUPFAM" id="SSF48403">
    <property type="entry name" value="Ankyrin repeat"/>
    <property type="match status" value="1"/>
</dbReference>
<dbReference type="OrthoDB" id="194358at2759"/>
<proteinExistence type="predicted"/>
<sequence>MGRDEGEGMTHPQDEMPMPGEFSPTASSPPVSMTASEVPFTGRQPARQEDSLQVTPNRPTMTDSGVDETDRHPHDAISQGRRESALAIDTGSLQENLSTPTHFDLQGSSISGNPMFVGGNVTQVVVAQPDERLERILDWLAPNINFRSIYIENLEKCEEGTLSWFLTGDKYDKWKKGKIKVIWGTGIRELQSMTFLRTGVMMLFKAGSGKTVLASRLIENLEPLEKRRDKKTCILYAYCRYTEALTVKDILEGLIKQCLQRHTDIAAIIVPILERHRLEKTRPSLKELMDLLRTIEEHFDVVFYIIDGLDEAHITTQFDLVEVINSLKGRVAITSRPLQTLEGDFHSVVFYPVHARREDIERLVKAKILRHSHLRRLLKQNRCERIKAQHPAQADLGIRTLLWVVFSEQPLHIMDLLYAVAADPETHVFDEERMVDQATLISACCGLIEVEHWGFSRLVHYTAQEALSTILLECYPNPHVMIVPVLLERLVSLDLPQSPVKDEDQLSTILQAPLARYAYRHWGSHFNHCKPELTSEVFKFFKQCTSYPLHPRKIIDRDLQLERVNALHLAAFYDLASFVPKLVTVDGDSLDGLYNVNSATDTDSITPLFLASWLGHVAMIEELLVYKIIDPNVATKHGTALVQVVQKAHNHSTRPCEGPCPTLARLLQINGIQVNAVDQLGKTALMYAVATGAVPLVEQLLKHPCIDVNAVDIYGDTALTIAARARFSSAPTILRLLLREEGIQVNATNRRGQTALIGACCTYSAAGQEIIEELIKCDHLDVNAADGEGDTALICAMVFRSTLQTGTDKRLSSPR</sequence>
<dbReference type="InterPro" id="IPR036770">
    <property type="entry name" value="Ankyrin_rpt-contain_sf"/>
</dbReference>
<dbReference type="SMART" id="SM00248">
    <property type="entry name" value="ANK"/>
    <property type="match status" value="6"/>
</dbReference>
<dbReference type="InterPro" id="IPR056884">
    <property type="entry name" value="NPHP3-like_N"/>
</dbReference>
<dbReference type="Pfam" id="PF12796">
    <property type="entry name" value="Ank_2"/>
    <property type="match status" value="1"/>
</dbReference>
<dbReference type="InParanoid" id="A8NLP4"/>
<evidence type="ECO:0000259" key="3">
    <source>
        <dbReference type="Pfam" id="PF24883"/>
    </source>
</evidence>
<keyword evidence="1" id="KW-0677">Repeat</keyword>
<dbReference type="InterPro" id="IPR027417">
    <property type="entry name" value="P-loop_NTPase"/>
</dbReference>
<feature type="compositionally biased region" description="Basic and acidic residues" evidence="2">
    <location>
        <begin position="1"/>
        <end position="14"/>
    </location>
</feature>
<accession>A8NLP4</accession>
<dbReference type="SUPFAM" id="SSF52540">
    <property type="entry name" value="P-loop containing nucleoside triphosphate hydrolases"/>
    <property type="match status" value="1"/>
</dbReference>
<evidence type="ECO:0000256" key="1">
    <source>
        <dbReference type="ARBA" id="ARBA00022737"/>
    </source>
</evidence>
<dbReference type="Pfam" id="PF24883">
    <property type="entry name" value="NPHP3_N"/>
    <property type="match status" value="1"/>
</dbReference>
<comment type="caution">
    <text evidence="4">The sequence shown here is derived from an EMBL/GenBank/DDBJ whole genome shotgun (WGS) entry which is preliminary data.</text>
</comment>
<evidence type="ECO:0000256" key="2">
    <source>
        <dbReference type="SAM" id="MobiDB-lite"/>
    </source>
</evidence>
<dbReference type="HOGENOM" id="CLU_000288_34_23_1"/>
<organism evidence="4 5">
    <name type="scientific">Coprinopsis cinerea (strain Okayama-7 / 130 / ATCC MYA-4618 / FGSC 9003)</name>
    <name type="common">Inky cap fungus</name>
    <name type="synonym">Hormographiella aspergillata</name>
    <dbReference type="NCBI Taxonomy" id="240176"/>
    <lineage>
        <taxon>Eukaryota</taxon>
        <taxon>Fungi</taxon>
        <taxon>Dikarya</taxon>
        <taxon>Basidiomycota</taxon>
        <taxon>Agaricomycotina</taxon>
        <taxon>Agaricomycetes</taxon>
        <taxon>Agaricomycetidae</taxon>
        <taxon>Agaricales</taxon>
        <taxon>Agaricineae</taxon>
        <taxon>Psathyrellaceae</taxon>
        <taxon>Coprinopsis</taxon>
    </lineage>
</organism>
<name>A8NLP4_COPC7</name>
<feature type="region of interest" description="Disordered" evidence="2">
    <location>
        <begin position="1"/>
        <end position="82"/>
    </location>
</feature>
<evidence type="ECO:0000313" key="4">
    <source>
        <dbReference type="EMBL" id="EAU87063.2"/>
    </source>
</evidence>
<feature type="compositionally biased region" description="Polar residues" evidence="2">
    <location>
        <begin position="24"/>
        <end position="35"/>
    </location>
</feature>
<dbReference type="Gene3D" id="1.25.40.20">
    <property type="entry name" value="Ankyrin repeat-containing domain"/>
    <property type="match status" value="2"/>
</dbReference>
<keyword evidence="5" id="KW-1185">Reference proteome</keyword>
<gene>
    <name evidence="4" type="ORF">CC1G_11243</name>
</gene>
<dbReference type="KEGG" id="cci:CC1G_11243"/>
<dbReference type="AlphaFoldDB" id="A8NLP4"/>
<dbReference type="VEuPathDB" id="FungiDB:CC1G_11243"/>
<dbReference type="EMBL" id="AACS02000012">
    <property type="protein sequence ID" value="EAU87063.2"/>
    <property type="molecule type" value="Genomic_DNA"/>
</dbReference>
<dbReference type="Proteomes" id="UP000001861">
    <property type="component" value="Unassembled WGS sequence"/>
</dbReference>
<dbReference type="PANTHER" id="PTHR10039:SF16">
    <property type="entry name" value="GPI INOSITOL-DEACYLASE"/>
    <property type="match status" value="1"/>
</dbReference>
<dbReference type="eggNOG" id="KOG0504">
    <property type="taxonomic scope" value="Eukaryota"/>
</dbReference>
<feature type="domain" description="Nephrocystin 3-like N-terminal" evidence="3">
    <location>
        <begin position="205"/>
        <end position="336"/>
    </location>
</feature>